<dbReference type="Proteomes" id="UP000293562">
    <property type="component" value="Unassembled WGS sequence"/>
</dbReference>
<protein>
    <submittedName>
        <fullName evidence="1">Uncharacterized protein</fullName>
    </submittedName>
</protein>
<sequence length="235" mass="27577">MNHSRLYSCSDAVFMSWVSQSVNLIKEEQSRFTDFSVFFTPERIQEIEVLYAEANTIPSDKVFIDIQAQATENINTCVEECARFYQSCKFDIETVFPNKKHIWNQFGFNDYEAARKSGRAMFMFYSDFILIANLHKQAMTESAWTEETYTKIAELKDKLKMNMDQQTKCRVDRGRATDDRVVCLNKIYEKLAKYMKAAKIIYADNQEMLRWFKFPVTSKGSKEESTELETQEDMA</sequence>
<dbReference type="AlphaFoldDB" id="A0A4Q7VJI6"/>
<name>A0A4Q7VJI6_9BACT</name>
<evidence type="ECO:0000313" key="1">
    <source>
        <dbReference type="EMBL" id="RZT96158.1"/>
    </source>
</evidence>
<keyword evidence="2" id="KW-1185">Reference proteome</keyword>
<comment type="caution">
    <text evidence="1">The sequence shown here is derived from an EMBL/GenBank/DDBJ whole genome shotgun (WGS) entry which is preliminary data.</text>
</comment>
<dbReference type="EMBL" id="SHKN01000001">
    <property type="protein sequence ID" value="RZT96158.1"/>
    <property type="molecule type" value="Genomic_DNA"/>
</dbReference>
<reference evidence="1 2" key="1">
    <citation type="submission" date="2019-02" db="EMBL/GenBank/DDBJ databases">
        <title>Genomic Encyclopedia of Type Strains, Phase IV (KMG-IV): sequencing the most valuable type-strain genomes for metagenomic binning, comparative biology and taxonomic classification.</title>
        <authorList>
            <person name="Goeker M."/>
        </authorList>
    </citation>
    <scope>NUCLEOTIDE SEQUENCE [LARGE SCALE GENOMIC DNA]</scope>
    <source>
        <strain evidence="1 2">DSM 28825</strain>
    </source>
</reference>
<organism evidence="1 2">
    <name type="scientific">Ancylomarina subtilis</name>
    <dbReference type="NCBI Taxonomy" id="1639035"/>
    <lineage>
        <taxon>Bacteria</taxon>
        <taxon>Pseudomonadati</taxon>
        <taxon>Bacteroidota</taxon>
        <taxon>Bacteroidia</taxon>
        <taxon>Marinilabiliales</taxon>
        <taxon>Marinifilaceae</taxon>
        <taxon>Ancylomarina</taxon>
    </lineage>
</organism>
<proteinExistence type="predicted"/>
<dbReference type="OrthoDB" id="1432813at2"/>
<gene>
    <name evidence="1" type="ORF">EV201_0791</name>
</gene>
<accession>A0A4Q7VJI6</accession>
<dbReference type="RefSeq" id="WP_130306066.1">
    <property type="nucleotide sequence ID" value="NZ_SHKN01000001.1"/>
</dbReference>
<evidence type="ECO:0000313" key="2">
    <source>
        <dbReference type="Proteomes" id="UP000293562"/>
    </source>
</evidence>